<dbReference type="EMBL" id="AP024233">
    <property type="protein sequence ID" value="BCO10046.1"/>
    <property type="molecule type" value="Genomic_DNA"/>
</dbReference>
<keyword evidence="2" id="KW-1185">Reference proteome</keyword>
<protein>
    <submittedName>
        <fullName evidence="1">Uncharacterized protein</fullName>
    </submittedName>
</protein>
<name>A0A915XLM1_9BACT</name>
<reference evidence="1" key="1">
    <citation type="submission" date="2020-12" db="EMBL/GenBank/DDBJ databases">
        <title>Desulfobium dissulfuricans gen. nov., sp. nov., a novel mesophilic, sulfate-reducing bacterium isolated from a deep-sea hydrothermal vent.</title>
        <authorList>
            <person name="Hashimoto Y."/>
            <person name="Tame A."/>
            <person name="Sawayama S."/>
            <person name="Miyazaki J."/>
            <person name="Takai K."/>
            <person name="Nakagawa S."/>
        </authorList>
    </citation>
    <scope>NUCLEOTIDE SEQUENCE</scope>
    <source>
        <strain evidence="1">GF1</strain>
    </source>
</reference>
<dbReference type="Proteomes" id="UP001063350">
    <property type="component" value="Chromosome"/>
</dbReference>
<evidence type="ECO:0000313" key="1">
    <source>
        <dbReference type="EMBL" id="BCO10046.1"/>
    </source>
</evidence>
<dbReference type="RefSeq" id="WP_267926785.1">
    <property type="nucleotide sequence ID" value="NZ_AP024233.1"/>
</dbReference>
<dbReference type="AlphaFoldDB" id="A0A915XLM1"/>
<evidence type="ECO:0000313" key="2">
    <source>
        <dbReference type="Proteomes" id="UP001063350"/>
    </source>
</evidence>
<accession>A0A915XLM1</accession>
<gene>
    <name evidence="1" type="ORF">GF1_24220</name>
</gene>
<sequence length="123" mass="13626">MEYRIIAGRTLFSFTMTGDTLDLKGVRFLGEDAILNGQGRLVIEGEDGQLEWFVPGATRVAHLSTDQFQFLARVARYFFSLADMGGMAEEIWLQSVPGQNPETPVTEPGYDHATGRPAISCRI</sequence>
<organism evidence="1 2">
    <name type="scientific">Desulfolithobacter dissulfuricans</name>
    <dbReference type="NCBI Taxonomy" id="2795293"/>
    <lineage>
        <taxon>Bacteria</taxon>
        <taxon>Pseudomonadati</taxon>
        <taxon>Thermodesulfobacteriota</taxon>
        <taxon>Desulfobulbia</taxon>
        <taxon>Desulfobulbales</taxon>
        <taxon>Desulfobulbaceae</taxon>
        <taxon>Desulfolithobacter</taxon>
    </lineage>
</organism>
<dbReference type="KEGG" id="ddu:GF1_24220"/>
<proteinExistence type="predicted"/>